<evidence type="ECO:0000313" key="5">
    <source>
        <dbReference type="EMBL" id="MFB6393275.1"/>
    </source>
</evidence>
<protein>
    <submittedName>
        <fullName evidence="5">Enolase C-terminal domain-like protein</fullName>
    </submittedName>
</protein>
<dbReference type="SMART" id="SM00922">
    <property type="entry name" value="MR_MLE"/>
    <property type="match status" value="1"/>
</dbReference>
<dbReference type="SFLD" id="SFLDS00001">
    <property type="entry name" value="Enolase"/>
    <property type="match status" value="1"/>
</dbReference>
<keyword evidence="2" id="KW-0479">Metal-binding</keyword>
<dbReference type="RefSeq" id="WP_375733830.1">
    <property type="nucleotide sequence ID" value="NZ_JBCGDC010000019.1"/>
</dbReference>
<dbReference type="Pfam" id="PF13378">
    <property type="entry name" value="MR_MLE_C"/>
    <property type="match status" value="1"/>
</dbReference>
<keyword evidence="3" id="KW-0413">Isomerase</keyword>
<sequence>MTPLVESVEITPFRLPLRRSVRYAIGSDDVAEHVLVAVRLADGTTGYGEAIPRPMVYGETLASVLDVLDRVLAPAAVGTPVGRPELFRARTRHLVGNPTARSAVELAMFDALARFVGLPAYQLLGGHAGDVAAATLLSWGRPDEVAAAAVEASTGWGVTAFKLKVGIDPDLDIATTRAVRTALGPDALLYADANQGYTSAQAARFVAATREAGLAWLEEPCPPGAVGGPAYARSSPVPVVGDESCPDPASAGAAVLAGRVGMVSIKTARTALRRSATIRDFCAVAGVDVVVGSQGESAVGTFAAASFAAATPDTSRYPAEVLYFLDLPHDIAREPPVVAGGRLRLPDRPGFGFELDTGALAAAACGPTVRVGAEVPVGR</sequence>
<comment type="similarity">
    <text evidence="1">Belongs to the mandelate racemase/muconate lactonizing enzyme family.</text>
</comment>
<dbReference type="SUPFAM" id="SSF51604">
    <property type="entry name" value="Enolase C-terminal domain-like"/>
    <property type="match status" value="1"/>
</dbReference>
<accession>A0ABV5CMQ2</accession>
<evidence type="ECO:0000256" key="2">
    <source>
        <dbReference type="ARBA" id="ARBA00022723"/>
    </source>
</evidence>
<dbReference type="Pfam" id="PF02746">
    <property type="entry name" value="MR_MLE_N"/>
    <property type="match status" value="1"/>
</dbReference>
<dbReference type="PANTHER" id="PTHR48073:SF2">
    <property type="entry name" value="O-SUCCINYLBENZOATE SYNTHASE"/>
    <property type="match status" value="1"/>
</dbReference>
<keyword evidence="6" id="KW-1185">Reference proteome</keyword>
<evidence type="ECO:0000313" key="6">
    <source>
        <dbReference type="Proteomes" id="UP001582793"/>
    </source>
</evidence>
<reference evidence="5 6" key="1">
    <citation type="submission" date="2024-04" db="EMBL/GenBank/DDBJ databases">
        <title>Polymorphospora sp. isolated from Baiyangdian Lake in Xiong'an New Area.</title>
        <authorList>
            <person name="Zhang X."/>
            <person name="Liu J."/>
        </authorList>
    </citation>
    <scope>NUCLEOTIDE SEQUENCE [LARGE SCALE GENOMIC DNA]</scope>
    <source>
        <strain evidence="5 6">2-325</strain>
    </source>
</reference>
<dbReference type="SFLD" id="SFLDG00180">
    <property type="entry name" value="muconate_cycloisomerase"/>
    <property type="match status" value="1"/>
</dbReference>
<dbReference type="Proteomes" id="UP001582793">
    <property type="component" value="Unassembled WGS sequence"/>
</dbReference>
<dbReference type="InterPro" id="IPR029017">
    <property type="entry name" value="Enolase-like_N"/>
</dbReference>
<dbReference type="PANTHER" id="PTHR48073">
    <property type="entry name" value="O-SUCCINYLBENZOATE SYNTHASE-RELATED"/>
    <property type="match status" value="1"/>
</dbReference>
<name>A0ABV5CMQ2_9ACTN</name>
<gene>
    <name evidence="5" type="ORF">AAFH96_09160</name>
</gene>
<comment type="caution">
    <text evidence="5">The sequence shown here is derived from an EMBL/GenBank/DDBJ whole genome shotgun (WGS) entry which is preliminary data.</text>
</comment>
<proteinExistence type="inferred from homology"/>
<dbReference type="InterPro" id="IPR013342">
    <property type="entry name" value="Mandelate_racemase_C"/>
</dbReference>
<dbReference type="EMBL" id="JBCGDC010000019">
    <property type="protein sequence ID" value="MFB6393275.1"/>
    <property type="molecule type" value="Genomic_DNA"/>
</dbReference>
<dbReference type="InterPro" id="IPR013341">
    <property type="entry name" value="Mandelate_racemase_N_dom"/>
</dbReference>
<organism evidence="5 6">
    <name type="scientific">Polymorphospora lycopeni</name>
    <dbReference type="NCBI Taxonomy" id="3140240"/>
    <lineage>
        <taxon>Bacteria</taxon>
        <taxon>Bacillati</taxon>
        <taxon>Actinomycetota</taxon>
        <taxon>Actinomycetes</taxon>
        <taxon>Micromonosporales</taxon>
        <taxon>Micromonosporaceae</taxon>
        <taxon>Polymorphospora</taxon>
    </lineage>
</organism>
<dbReference type="SUPFAM" id="SSF54826">
    <property type="entry name" value="Enolase N-terminal domain-like"/>
    <property type="match status" value="1"/>
</dbReference>
<evidence type="ECO:0000256" key="3">
    <source>
        <dbReference type="ARBA" id="ARBA00023235"/>
    </source>
</evidence>
<evidence type="ECO:0000259" key="4">
    <source>
        <dbReference type="SMART" id="SM00922"/>
    </source>
</evidence>
<dbReference type="Gene3D" id="3.20.20.120">
    <property type="entry name" value="Enolase-like C-terminal domain"/>
    <property type="match status" value="1"/>
</dbReference>
<dbReference type="Gene3D" id="3.30.390.10">
    <property type="entry name" value="Enolase-like, N-terminal domain"/>
    <property type="match status" value="1"/>
</dbReference>
<feature type="domain" description="Mandelate racemase/muconate lactonizing enzyme C-terminal" evidence="4">
    <location>
        <begin position="142"/>
        <end position="238"/>
    </location>
</feature>
<dbReference type="InterPro" id="IPR029065">
    <property type="entry name" value="Enolase_C-like"/>
</dbReference>
<evidence type="ECO:0000256" key="1">
    <source>
        <dbReference type="ARBA" id="ARBA00008031"/>
    </source>
</evidence>
<dbReference type="InterPro" id="IPR036849">
    <property type="entry name" value="Enolase-like_C_sf"/>
</dbReference>